<dbReference type="SUPFAM" id="SSF103473">
    <property type="entry name" value="MFS general substrate transporter"/>
    <property type="match status" value="1"/>
</dbReference>
<evidence type="ECO:0000313" key="9">
    <source>
        <dbReference type="EMBL" id="RSH85783.1"/>
    </source>
</evidence>
<dbReference type="PROSITE" id="PS50850">
    <property type="entry name" value="MFS"/>
    <property type="match status" value="1"/>
</dbReference>
<organism evidence="9 10">
    <name type="scientific">Saitozyma podzolica</name>
    <dbReference type="NCBI Taxonomy" id="1890683"/>
    <lineage>
        <taxon>Eukaryota</taxon>
        <taxon>Fungi</taxon>
        <taxon>Dikarya</taxon>
        <taxon>Basidiomycota</taxon>
        <taxon>Agaricomycotina</taxon>
        <taxon>Tremellomycetes</taxon>
        <taxon>Tremellales</taxon>
        <taxon>Trimorphomycetaceae</taxon>
        <taxon>Saitozyma</taxon>
    </lineage>
</organism>
<evidence type="ECO:0000256" key="3">
    <source>
        <dbReference type="ARBA" id="ARBA00022448"/>
    </source>
</evidence>
<evidence type="ECO:0000256" key="4">
    <source>
        <dbReference type="ARBA" id="ARBA00022692"/>
    </source>
</evidence>
<gene>
    <name evidence="9" type="ORF">EHS25_003924</name>
</gene>
<dbReference type="GO" id="GO:0016020">
    <property type="term" value="C:membrane"/>
    <property type="evidence" value="ECO:0007669"/>
    <property type="project" value="UniProtKB-SubCell"/>
</dbReference>
<sequence>MAQDPKNLEVYHAEQTLGIPALPAIDQSEIEYAPRGVAAEVSDKAAVDVVDVVLNRIDEDDMIAVSASCMKLRSPTGWRIAGILLVMGLNQAGYGIDWAVIGSINSYPTWHAYFNFPNDGPVLGTLNALMSIGGFVGAPFLLFSDVYGRRSVNFIGNFIVVIAAVMQSQAPNIGVFMVGRFLLGFGTSMCTSSQYMAEIAPVHLRGRLVGIFGACFQIGAVLMGGAMVGFSRWTTSDWQWRCPLLLQAVPGILVCASIYFLCPETPRYLVMKGRHEEARRVIAKYMTSNNDINAPIVPLMVRQIEESLQTATSGVKTFRAAWDFRSFLTRRVAYRTMILVLYSLFQSWNGGGIISTYLSPALDTIGITSSLSQTGLNLGLTAIYFVFTAFGSYLIDIMRRRSLLYAGLISCILTQIAVTITSWRYTVTPSTPLAALTVLWVFMYQILSASFIATLHNLYRSKSLQSAAGVVQTYGISVGISKLGYKIWVVYIVYNSIQLVLVKFLFPETSKLSLEDIDYIFETPGEHPVKLSLRLEKARKEREAAARGPD</sequence>
<dbReference type="PANTHER" id="PTHR48022:SF79">
    <property type="entry name" value="LACTOSE PERMEASE, PUTATIVE (AFU_ORTHOLOGUE AFUA_6G01860)-RELATED"/>
    <property type="match status" value="1"/>
</dbReference>
<evidence type="ECO:0000259" key="8">
    <source>
        <dbReference type="PROSITE" id="PS50850"/>
    </source>
</evidence>
<dbReference type="AlphaFoldDB" id="A0A427Y3X5"/>
<dbReference type="InterPro" id="IPR020846">
    <property type="entry name" value="MFS_dom"/>
</dbReference>
<evidence type="ECO:0000256" key="5">
    <source>
        <dbReference type="ARBA" id="ARBA00022989"/>
    </source>
</evidence>
<feature type="transmembrane region" description="Helical" evidence="7">
    <location>
        <begin position="402"/>
        <end position="421"/>
    </location>
</feature>
<dbReference type="InterPro" id="IPR005828">
    <property type="entry name" value="MFS_sugar_transport-like"/>
</dbReference>
<dbReference type="Pfam" id="PF00083">
    <property type="entry name" value="Sugar_tr"/>
    <property type="match status" value="1"/>
</dbReference>
<feature type="transmembrane region" description="Helical" evidence="7">
    <location>
        <begin position="173"/>
        <end position="196"/>
    </location>
</feature>
<evidence type="ECO:0000256" key="7">
    <source>
        <dbReference type="SAM" id="Phobius"/>
    </source>
</evidence>
<dbReference type="OrthoDB" id="65569at2759"/>
<keyword evidence="5 7" id="KW-1133">Transmembrane helix</keyword>
<accession>A0A427Y3X5</accession>
<feature type="domain" description="Major facilitator superfamily (MFS) profile" evidence="8">
    <location>
        <begin position="83"/>
        <end position="510"/>
    </location>
</feature>
<dbReference type="Gene3D" id="1.20.1250.20">
    <property type="entry name" value="MFS general substrate transporter like domains"/>
    <property type="match status" value="1"/>
</dbReference>
<feature type="transmembrane region" description="Helical" evidence="7">
    <location>
        <begin position="433"/>
        <end position="455"/>
    </location>
</feature>
<dbReference type="GO" id="GO:0005351">
    <property type="term" value="F:carbohydrate:proton symporter activity"/>
    <property type="evidence" value="ECO:0007669"/>
    <property type="project" value="TreeGrafter"/>
</dbReference>
<evidence type="ECO:0000256" key="1">
    <source>
        <dbReference type="ARBA" id="ARBA00004141"/>
    </source>
</evidence>
<proteinExistence type="inferred from homology"/>
<feature type="transmembrane region" description="Helical" evidence="7">
    <location>
        <begin position="150"/>
        <end position="167"/>
    </location>
</feature>
<protein>
    <recommendedName>
        <fullName evidence="8">Major facilitator superfamily (MFS) profile domain-containing protein</fullName>
    </recommendedName>
</protein>
<feature type="transmembrane region" description="Helical" evidence="7">
    <location>
        <begin position="80"/>
        <end position="101"/>
    </location>
</feature>
<dbReference type="EMBL" id="RSCD01000019">
    <property type="protein sequence ID" value="RSH85783.1"/>
    <property type="molecule type" value="Genomic_DNA"/>
</dbReference>
<keyword evidence="3" id="KW-0813">Transport</keyword>
<feature type="transmembrane region" description="Helical" evidence="7">
    <location>
        <begin position="121"/>
        <end position="143"/>
    </location>
</feature>
<dbReference type="Proteomes" id="UP000279259">
    <property type="component" value="Unassembled WGS sequence"/>
</dbReference>
<comment type="caution">
    <text evidence="9">The sequence shown here is derived from an EMBL/GenBank/DDBJ whole genome shotgun (WGS) entry which is preliminary data.</text>
</comment>
<feature type="transmembrane region" description="Helical" evidence="7">
    <location>
        <begin position="332"/>
        <end position="358"/>
    </location>
</feature>
<feature type="transmembrane region" description="Helical" evidence="7">
    <location>
        <begin position="208"/>
        <end position="232"/>
    </location>
</feature>
<dbReference type="FunFam" id="1.20.1250.20:FF:000134">
    <property type="entry name" value="MFS sugar transporter protein"/>
    <property type="match status" value="1"/>
</dbReference>
<comment type="similarity">
    <text evidence="2">Belongs to the major facilitator superfamily. Sugar transporter (TC 2.A.1.1) family.</text>
</comment>
<comment type="subcellular location">
    <subcellularLocation>
        <location evidence="1">Membrane</location>
        <topology evidence="1">Multi-pass membrane protein</topology>
    </subcellularLocation>
</comment>
<keyword evidence="4 7" id="KW-0812">Transmembrane</keyword>
<dbReference type="PANTHER" id="PTHR48022">
    <property type="entry name" value="PLASTIDIC GLUCOSE TRANSPORTER 4"/>
    <property type="match status" value="1"/>
</dbReference>
<keyword evidence="10" id="KW-1185">Reference proteome</keyword>
<feature type="transmembrane region" description="Helical" evidence="7">
    <location>
        <begin position="244"/>
        <end position="262"/>
    </location>
</feature>
<feature type="transmembrane region" description="Helical" evidence="7">
    <location>
        <begin position="378"/>
        <end position="395"/>
    </location>
</feature>
<reference evidence="9 10" key="1">
    <citation type="submission" date="2018-11" db="EMBL/GenBank/DDBJ databases">
        <title>Genome sequence of Saitozyma podzolica DSM 27192.</title>
        <authorList>
            <person name="Aliyu H."/>
            <person name="Gorte O."/>
            <person name="Ochsenreither K."/>
        </authorList>
    </citation>
    <scope>NUCLEOTIDE SEQUENCE [LARGE SCALE GENOMIC DNA]</scope>
    <source>
        <strain evidence="9 10">DSM 27192</strain>
    </source>
</reference>
<keyword evidence="6 7" id="KW-0472">Membrane</keyword>
<evidence type="ECO:0000313" key="10">
    <source>
        <dbReference type="Proteomes" id="UP000279259"/>
    </source>
</evidence>
<dbReference type="InterPro" id="IPR050360">
    <property type="entry name" value="MFS_Sugar_Transporters"/>
</dbReference>
<dbReference type="InterPro" id="IPR036259">
    <property type="entry name" value="MFS_trans_sf"/>
</dbReference>
<evidence type="ECO:0000256" key="6">
    <source>
        <dbReference type="ARBA" id="ARBA00023136"/>
    </source>
</evidence>
<name>A0A427Y3X5_9TREE</name>
<evidence type="ECO:0000256" key="2">
    <source>
        <dbReference type="ARBA" id="ARBA00010992"/>
    </source>
</evidence>